<evidence type="ECO:0000256" key="9">
    <source>
        <dbReference type="ARBA" id="ARBA00047490"/>
    </source>
</evidence>
<dbReference type="GO" id="GO:0004122">
    <property type="term" value="F:cystathionine beta-synthase activity"/>
    <property type="evidence" value="ECO:0007669"/>
    <property type="project" value="UniProtKB-EC"/>
</dbReference>
<evidence type="ECO:0000256" key="7">
    <source>
        <dbReference type="ARBA" id="ARBA00022989"/>
    </source>
</evidence>
<dbReference type="GO" id="GO:0016020">
    <property type="term" value="C:membrane"/>
    <property type="evidence" value="ECO:0007669"/>
    <property type="project" value="UniProtKB-SubCell"/>
</dbReference>
<feature type="transmembrane region" description="Helical" evidence="12">
    <location>
        <begin position="401"/>
        <end position="425"/>
    </location>
</feature>
<comment type="pathway">
    <text evidence="3">Amino-acid biosynthesis; L-cysteine biosynthesis; L-cysteine from L-homocysteine and L-serine: step 1/2.</text>
</comment>
<dbReference type="PANTHER" id="PTHR10314">
    <property type="entry name" value="CYSTATHIONINE BETA-SYNTHASE"/>
    <property type="match status" value="1"/>
</dbReference>
<dbReference type="InterPro" id="IPR036052">
    <property type="entry name" value="TrpB-like_PALP_sf"/>
</dbReference>
<dbReference type="CDD" id="cd01561">
    <property type="entry name" value="CBS_like"/>
    <property type="match status" value="1"/>
</dbReference>
<evidence type="ECO:0000313" key="15">
    <source>
        <dbReference type="EMBL" id="JAW10023.1"/>
    </source>
</evidence>
<dbReference type="InterPro" id="IPR030479">
    <property type="entry name" value="Syndecan_CS"/>
</dbReference>
<feature type="compositionally biased region" description="Basic and acidic residues" evidence="11">
    <location>
        <begin position="326"/>
        <end position="342"/>
    </location>
</feature>
<feature type="compositionally biased region" description="Polar residues" evidence="11">
    <location>
        <begin position="443"/>
        <end position="452"/>
    </location>
</feature>
<dbReference type="PROSITE" id="PS00964">
    <property type="entry name" value="SYNDECAN"/>
    <property type="match status" value="1"/>
</dbReference>
<accession>A0A224XPD3</accession>
<evidence type="ECO:0000256" key="12">
    <source>
        <dbReference type="SAM" id="Phobius"/>
    </source>
</evidence>
<dbReference type="InterPro" id="IPR003585">
    <property type="entry name" value="Neurexin-like"/>
</dbReference>
<organism evidence="15">
    <name type="scientific">Panstrongylus lignarius</name>
    <dbReference type="NCBI Taxonomy" id="156445"/>
    <lineage>
        <taxon>Eukaryota</taxon>
        <taxon>Metazoa</taxon>
        <taxon>Ecdysozoa</taxon>
        <taxon>Arthropoda</taxon>
        <taxon>Hexapoda</taxon>
        <taxon>Insecta</taxon>
        <taxon>Pterygota</taxon>
        <taxon>Neoptera</taxon>
        <taxon>Paraneoptera</taxon>
        <taxon>Hemiptera</taxon>
        <taxon>Heteroptera</taxon>
        <taxon>Panheteroptera</taxon>
        <taxon>Cimicomorpha</taxon>
        <taxon>Reduviidae</taxon>
        <taxon>Triatominae</taxon>
        <taxon>Panstrongylus</taxon>
    </lineage>
</organism>
<dbReference type="InterPro" id="IPR001216">
    <property type="entry name" value="P-phosphate_BS"/>
</dbReference>
<keyword evidence="10" id="KW-0357">Heparan sulfate</keyword>
<feature type="chain" id="PRO_5012013678" description="Syndecan" evidence="13">
    <location>
        <begin position="24"/>
        <end position="459"/>
    </location>
</feature>
<keyword evidence="6" id="KW-0663">Pyridoxal phosphate</keyword>
<dbReference type="FunFam" id="3.40.50.1100:FF:000118">
    <property type="entry name" value="Related to CYS4-cystathionine beta-synthase"/>
    <property type="match status" value="1"/>
</dbReference>
<keyword evidence="5 10" id="KW-0812">Transmembrane</keyword>
<evidence type="ECO:0000256" key="3">
    <source>
        <dbReference type="ARBA" id="ARBA00005003"/>
    </source>
</evidence>
<name>A0A224XPD3_9HEMI</name>
<evidence type="ECO:0000256" key="13">
    <source>
        <dbReference type="SAM" id="SignalP"/>
    </source>
</evidence>
<evidence type="ECO:0000256" key="1">
    <source>
        <dbReference type="ARBA" id="ARBA00001933"/>
    </source>
</evidence>
<comment type="function">
    <text evidence="10">Cell surface proteoglycan.</text>
</comment>
<keyword evidence="7 12" id="KW-1133">Transmembrane helix</keyword>
<keyword evidence="13" id="KW-0732">Signal</keyword>
<proteinExistence type="inferred from homology"/>
<dbReference type="PROSITE" id="PS00901">
    <property type="entry name" value="CYS_SYNTHASE"/>
    <property type="match status" value="1"/>
</dbReference>
<evidence type="ECO:0000256" key="5">
    <source>
        <dbReference type="ARBA" id="ARBA00022692"/>
    </source>
</evidence>
<dbReference type="EMBL" id="GFTR01006403">
    <property type="protein sequence ID" value="JAW10023.1"/>
    <property type="molecule type" value="Transcribed_RNA"/>
</dbReference>
<dbReference type="InterPro" id="IPR050214">
    <property type="entry name" value="Cys_Synth/Cystath_Beta-Synth"/>
</dbReference>
<protein>
    <recommendedName>
        <fullName evidence="10">Syndecan</fullName>
    </recommendedName>
</protein>
<dbReference type="SUPFAM" id="SSF53686">
    <property type="entry name" value="Tryptophan synthase beta subunit-like PLP-dependent enzymes"/>
    <property type="match status" value="1"/>
</dbReference>
<evidence type="ECO:0000259" key="14">
    <source>
        <dbReference type="SMART" id="SM00294"/>
    </source>
</evidence>
<evidence type="ECO:0000256" key="6">
    <source>
        <dbReference type="ARBA" id="ARBA00022898"/>
    </source>
</evidence>
<keyword evidence="10" id="KW-0325">Glycoprotein</keyword>
<comment type="cofactor">
    <cofactor evidence="1">
        <name>pyridoxal 5'-phosphate</name>
        <dbReference type="ChEBI" id="CHEBI:597326"/>
    </cofactor>
</comment>
<keyword evidence="8 12" id="KW-0472">Membrane</keyword>
<dbReference type="InterPro" id="IPR027789">
    <property type="entry name" value="Syndecan/Neurexin_dom"/>
</dbReference>
<comment type="subcellular location">
    <subcellularLocation>
        <location evidence="2 10">Membrane</location>
        <topology evidence="2 10">Single-pass type I membrane protein</topology>
    </subcellularLocation>
</comment>
<comment type="similarity">
    <text evidence="4">Belongs to the cysteine synthase/cystathionine beta-synthase family.</text>
</comment>
<dbReference type="FunFam" id="3.40.50.1100:FF:000003">
    <property type="entry name" value="Cystathionine beta-synthase"/>
    <property type="match status" value="1"/>
</dbReference>
<evidence type="ECO:0000256" key="2">
    <source>
        <dbReference type="ARBA" id="ARBA00004479"/>
    </source>
</evidence>
<feature type="region of interest" description="Disordered" evidence="11">
    <location>
        <begin position="301"/>
        <end position="379"/>
    </location>
</feature>
<evidence type="ECO:0000256" key="10">
    <source>
        <dbReference type="RuleBase" id="RU000649"/>
    </source>
</evidence>
<comment type="similarity">
    <text evidence="10">Belongs to the syndecan proteoglycan family.</text>
</comment>
<dbReference type="AlphaFoldDB" id="A0A224XPD3"/>
<dbReference type="Pfam" id="PF00291">
    <property type="entry name" value="PALP"/>
    <property type="match status" value="1"/>
</dbReference>
<dbReference type="InterPro" id="IPR001926">
    <property type="entry name" value="TrpB-like_PALP"/>
</dbReference>
<dbReference type="SMART" id="SM00294">
    <property type="entry name" value="4.1m"/>
    <property type="match status" value="1"/>
</dbReference>
<dbReference type="Gene3D" id="3.40.50.1100">
    <property type="match status" value="2"/>
</dbReference>
<comment type="catalytic activity">
    <reaction evidence="9">
        <text>L-homocysteine + L-serine = L,L-cystathionine + H2O</text>
        <dbReference type="Rhea" id="RHEA:10112"/>
        <dbReference type="ChEBI" id="CHEBI:15377"/>
        <dbReference type="ChEBI" id="CHEBI:33384"/>
        <dbReference type="ChEBI" id="CHEBI:58161"/>
        <dbReference type="ChEBI" id="CHEBI:58199"/>
        <dbReference type="EC" id="4.2.1.22"/>
    </reaction>
</comment>
<feature type="region of interest" description="Disordered" evidence="11">
    <location>
        <begin position="434"/>
        <end position="459"/>
    </location>
</feature>
<feature type="signal peptide" evidence="13">
    <location>
        <begin position="1"/>
        <end position="23"/>
    </location>
</feature>
<sequence>MLSRKIFLIHFFVLLFIVAKCEFLNPGGSVKDRIAVRMIADAEEKGLLKPGMTIIEPTSGNTGLGLAMAASVKGYNCIIVMPWKMSDEKVNALKALGAKIIRTPTEAAFDSPEGLIAVAQRINKETPNSIILDQYRNAGNPVAHYDGTGAEILQQCDGKLDAVVIGAGTGGTISGVARYLKERLPEVKIVGVDPYGSVLAEPPHLNKTDVTFYEVEGIGYDFIPTVLDRSLVDEWVKINDKESLIMARRLIREEGLLCGGSSGSAMVGALKVAKTMSSHQRLVLILPDGVRNYMSKMVKDDLESSGSGFGPDDEDGEAPGSVPKNKQIEEPEVRVVEPDKAANPRTNTLDETDQDHGKPMLVDVPPSESEEPEDNRHGNGVIVQNTKHEERVTSFFAQPGILAAVIGGAVVGLLCAILVVMFIVYRMRKKDEGSYALDEPKRSPTSNSYSKNSNREFYA</sequence>
<keyword evidence="10" id="KW-0654">Proteoglycan</keyword>
<evidence type="ECO:0000256" key="8">
    <source>
        <dbReference type="ARBA" id="ARBA00023136"/>
    </source>
</evidence>
<evidence type="ECO:0000256" key="4">
    <source>
        <dbReference type="ARBA" id="ARBA00007103"/>
    </source>
</evidence>
<dbReference type="GO" id="GO:0030170">
    <property type="term" value="F:pyridoxal phosphate binding"/>
    <property type="evidence" value="ECO:0007669"/>
    <property type="project" value="UniProtKB-ARBA"/>
</dbReference>
<feature type="domain" description="Neurexin/syndecan/glycophorin C" evidence="14">
    <location>
        <begin position="424"/>
        <end position="442"/>
    </location>
</feature>
<dbReference type="Pfam" id="PF01034">
    <property type="entry name" value="Syndecan"/>
    <property type="match status" value="1"/>
</dbReference>
<dbReference type="GO" id="GO:0006535">
    <property type="term" value="P:cysteine biosynthetic process from serine"/>
    <property type="evidence" value="ECO:0007669"/>
    <property type="project" value="InterPro"/>
</dbReference>
<reference evidence="15" key="1">
    <citation type="journal article" date="2018" name="PLoS Negl. Trop. Dis.">
        <title>An insight into the salivary gland and fat body transcriptome of Panstrongylus lignarius (Hemiptera: Heteroptera), the main vector of Chagas disease in Peru.</title>
        <authorList>
            <person name="Nevoa J.C."/>
            <person name="Mendes M.T."/>
            <person name="da Silva M.V."/>
            <person name="Soares S.C."/>
            <person name="Oliveira C.J.F."/>
            <person name="Ribeiro J.M.C."/>
        </authorList>
    </citation>
    <scope>NUCLEOTIDE SEQUENCE</scope>
</reference>
<evidence type="ECO:0000256" key="11">
    <source>
        <dbReference type="SAM" id="MobiDB-lite"/>
    </source>
</evidence>